<dbReference type="Proteomes" id="UP000259030">
    <property type="component" value="Plasmid pDFI2"/>
</dbReference>
<keyword evidence="1" id="KW-0614">Plasmid</keyword>
<name>A0A221T2D6_9DEIO</name>
<dbReference type="RefSeq" id="WP_027462278.1">
    <property type="nucleotide sequence ID" value="NZ_CP021083.1"/>
</dbReference>
<dbReference type="SUPFAM" id="SSF52317">
    <property type="entry name" value="Class I glutamine amidotransferase-like"/>
    <property type="match status" value="1"/>
</dbReference>
<gene>
    <name evidence="1" type="ORF">DFI_18005</name>
</gene>
<dbReference type="EMBL" id="CP021083">
    <property type="protein sequence ID" value="ASN83068.1"/>
    <property type="molecule type" value="Genomic_DNA"/>
</dbReference>
<organism evidence="1 2">
    <name type="scientific">Deinococcus ficus</name>
    <dbReference type="NCBI Taxonomy" id="317577"/>
    <lineage>
        <taxon>Bacteria</taxon>
        <taxon>Thermotogati</taxon>
        <taxon>Deinococcota</taxon>
        <taxon>Deinococci</taxon>
        <taxon>Deinococcales</taxon>
        <taxon>Deinococcaceae</taxon>
        <taxon>Deinococcus</taxon>
    </lineage>
</organism>
<dbReference type="PANTHER" id="PTHR43235">
    <property type="entry name" value="GLUTAMINE AMIDOTRANSFERASE PB2B2.05-RELATED"/>
    <property type="match status" value="1"/>
</dbReference>
<reference evidence="1 2" key="1">
    <citation type="submission" date="2017-05" db="EMBL/GenBank/DDBJ databases">
        <title>The complete genome sequence of Deinococcus ficus isolated from the rhizosphere of the Ficus religiosa L. in Taiwan.</title>
        <authorList>
            <person name="Wu K.-M."/>
            <person name="Liao T.-L."/>
            <person name="Liu Y.-M."/>
            <person name="Young C.-C."/>
            <person name="Tsai S.-F."/>
        </authorList>
    </citation>
    <scope>NUCLEOTIDE SEQUENCE [LARGE SCALE GENOMIC DNA]</scope>
    <source>
        <strain evidence="1 2">CC-FR2-10</strain>
        <plasmid evidence="2">pdfi2</plasmid>
    </source>
</reference>
<protein>
    <submittedName>
        <fullName evidence="1">Gamma-glutamyl-gamma-aminobutyrate hydrolase</fullName>
    </submittedName>
</protein>
<dbReference type="InterPro" id="IPR011697">
    <property type="entry name" value="Peptidase_C26"/>
</dbReference>
<dbReference type="GO" id="GO:0006598">
    <property type="term" value="P:polyamine catabolic process"/>
    <property type="evidence" value="ECO:0007669"/>
    <property type="project" value="TreeGrafter"/>
</dbReference>
<dbReference type="AlphaFoldDB" id="A0A221T2D6"/>
<dbReference type="STRING" id="317577.GCA_000419625_03325"/>
<dbReference type="InterPro" id="IPR044668">
    <property type="entry name" value="PuuD-like"/>
</dbReference>
<dbReference type="CDD" id="cd01745">
    <property type="entry name" value="GATase1_2"/>
    <property type="match status" value="1"/>
</dbReference>
<keyword evidence="1" id="KW-0378">Hydrolase</keyword>
<dbReference type="GO" id="GO:0005829">
    <property type="term" value="C:cytosol"/>
    <property type="evidence" value="ECO:0007669"/>
    <property type="project" value="TreeGrafter"/>
</dbReference>
<sequence length="234" mass="25298">MPAPRPVVGLSTSQLTEGTGLGRVFNGTPRRYTEALDAAGFLPLLLPTLPDLAETYAAQVDAVLLTGGVDVHPRHFGEHPRRGLGQVDGERDEFEIRLYREARRLGKPVFGICRGVQMINVLEGGTLWQHLPDAPEFWADHAQVAPSPAVGHEVTFTPGTHLHATHGERAFVNSYHHQALRDLAPGLVAAAHAPDGLVEAVEGDGLIAVQWHPEVLAPDSLPARAFFQSCRSLC</sequence>
<dbReference type="Pfam" id="PF07722">
    <property type="entry name" value="Peptidase_C26"/>
    <property type="match status" value="1"/>
</dbReference>
<dbReference type="PROSITE" id="PS51273">
    <property type="entry name" value="GATASE_TYPE_1"/>
    <property type="match status" value="1"/>
</dbReference>
<dbReference type="Gene3D" id="3.40.50.880">
    <property type="match status" value="1"/>
</dbReference>
<evidence type="ECO:0000313" key="1">
    <source>
        <dbReference type="EMBL" id="ASN83068.1"/>
    </source>
</evidence>
<dbReference type="InterPro" id="IPR029062">
    <property type="entry name" value="Class_I_gatase-like"/>
</dbReference>
<proteinExistence type="predicted"/>
<geneLocation type="plasmid" evidence="2">
    <name>pdfi2</name>
</geneLocation>
<accession>A0A221T2D6</accession>
<evidence type="ECO:0000313" key="2">
    <source>
        <dbReference type="Proteomes" id="UP000259030"/>
    </source>
</evidence>
<dbReference type="GO" id="GO:0033969">
    <property type="term" value="F:gamma-glutamyl-gamma-aminobutyrate hydrolase activity"/>
    <property type="evidence" value="ECO:0007669"/>
    <property type="project" value="TreeGrafter"/>
</dbReference>
<dbReference type="PANTHER" id="PTHR43235:SF1">
    <property type="entry name" value="GLUTAMINE AMIDOTRANSFERASE PB2B2.05-RELATED"/>
    <property type="match status" value="1"/>
</dbReference>
<dbReference type="KEGG" id="dfc:DFI_18005"/>
<keyword evidence="2" id="KW-1185">Reference proteome</keyword>